<sequence length="362" mass="39916">MSAITNLEIIFRLEGETLVAKPVDSKLRVRSITVRNLNAFAHEVHEGARFTVLVKDTSGNPRNPSLVVELDRKLLEIQASPLGDDFWMDSMDFALIDAHLQDGQHLWFEGPRGTGKSTLAEKLAGHFGVPICTVNGSSMWNSRAAFGSEAGSNGSTVFRPSDLTLFLREIEDKEDGLAAIVLIDEFGRMVESGEGPWHTLLSQARKFDFMTTQGTIEIRLPKGVVVILTDNPVGGGHMNVQPMDIALQDRLARFRLTYPPQAWETAWLCRETRIREKEAVTIMGAVNQIRSFAVDNGFESGGPSPRRSLMAARLVARGIPITAAIRHAVVNFYEGGDASSDRGRLTTYLDSKNLLRDAKVRG</sequence>
<dbReference type="InterPro" id="IPR011704">
    <property type="entry name" value="ATPase_dyneun-rel_AAA"/>
</dbReference>
<accession>A0A2M7XCD5</accession>
<dbReference type="InterPro" id="IPR003593">
    <property type="entry name" value="AAA+_ATPase"/>
</dbReference>
<dbReference type="GO" id="GO:0016887">
    <property type="term" value="F:ATP hydrolysis activity"/>
    <property type="evidence" value="ECO:0007669"/>
    <property type="project" value="InterPro"/>
</dbReference>
<feature type="domain" description="AAA+ ATPase" evidence="1">
    <location>
        <begin position="102"/>
        <end position="262"/>
    </location>
</feature>
<dbReference type="GO" id="GO:0005524">
    <property type="term" value="F:ATP binding"/>
    <property type="evidence" value="ECO:0007669"/>
    <property type="project" value="InterPro"/>
</dbReference>
<reference evidence="3" key="1">
    <citation type="submission" date="2017-09" db="EMBL/GenBank/DDBJ databases">
        <title>Depth-based differentiation of microbial function through sediment-hosted aquifers and enrichment of novel symbionts in the deep terrestrial subsurface.</title>
        <authorList>
            <person name="Probst A.J."/>
            <person name="Ladd B."/>
            <person name="Jarett J.K."/>
            <person name="Geller-Mcgrath D.E."/>
            <person name="Sieber C.M.K."/>
            <person name="Emerson J.B."/>
            <person name="Anantharaman K."/>
            <person name="Thomas B.C."/>
            <person name="Malmstrom R."/>
            <person name="Stieglmeier M."/>
            <person name="Klingl A."/>
            <person name="Woyke T."/>
            <person name="Ryan C.M."/>
            <person name="Banfield J.F."/>
        </authorList>
    </citation>
    <scope>NUCLEOTIDE SEQUENCE [LARGE SCALE GENOMIC DNA]</scope>
</reference>
<evidence type="ECO:0000259" key="1">
    <source>
        <dbReference type="SMART" id="SM00382"/>
    </source>
</evidence>
<gene>
    <name evidence="2" type="ORF">CO174_02735</name>
</gene>
<evidence type="ECO:0000313" key="2">
    <source>
        <dbReference type="EMBL" id="PJA45523.1"/>
    </source>
</evidence>
<evidence type="ECO:0000313" key="3">
    <source>
        <dbReference type="Proteomes" id="UP000229385"/>
    </source>
</evidence>
<dbReference type="SUPFAM" id="SSF52540">
    <property type="entry name" value="P-loop containing nucleoside triphosphate hydrolases"/>
    <property type="match status" value="1"/>
</dbReference>
<protein>
    <recommendedName>
        <fullName evidence="1">AAA+ ATPase domain-containing protein</fullName>
    </recommendedName>
</protein>
<dbReference type="SMART" id="SM00382">
    <property type="entry name" value="AAA"/>
    <property type="match status" value="1"/>
</dbReference>
<proteinExistence type="predicted"/>
<name>A0A2M7XCD5_9BACT</name>
<comment type="caution">
    <text evidence="2">The sequence shown here is derived from an EMBL/GenBank/DDBJ whole genome shotgun (WGS) entry which is preliminary data.</text>
</comment>
<dbReference type="EMBL" id="PFWU01000031">
    <property type="protein sequence ID" value="PJA45523.1"/>
    <property type="molecule type" value="Genomic_DNA"/>
</dbReference>
<dbReference type="Gene3D" id="3.40.50.300">
    <property type="entry name" value="P-loop containing nucleotide triphosphate hydrolases"/>
    <property type="match status" value="1"/>
</dbReference>
<dbReference type="Proteomes" id="UP000229385">
    <property type="component" value="Unassembled WGS sequence"/>
</dbReference>
<dbReference type="AlphaFoldDB" id="A0A2M7XCD5"/>
<organism evidence="2 3">
    <name type="scientific">Candidatus Uhrbacteria bacterium CG_4_9_14_3_um_filter_50_9</name>
    <dbReference type="NCBI Taxonomy" id="1975035"/>
    <lineage>
        <taxon>Bacteria</taxon>
        <taxon>Candidatus Uhriibacteriota</taxon>
    </lineage>
</organism>
<dbReference type="Pfam" id="PF07728">
    <property type="entry name" value="AAA_5"/>
    <property type="match status" value="1"/>
</dbReference>
<dbReference type="InterPro" id="IPR027417">
    <property type="entry name" value="P-loop_NTPase"/>
</dbReference>